<feature type="repeat" description="TPR" evidence="3">
    <location>
        <begin position="1187"/>
        <end position="1220"/>
    </location>
</feature>
<evidence type="ECO:0008006" key="6">
    <source>
        <dbReference type="Google" id="ProtNLM"/>
    </source>
</evidence>
<feature type="repeat" description="TPR" evidence="3">
    <location>
        <begin position="646"/>
        <end position="679"/>
    </location>
</feature>
<feature type="repeat" description="TPR" evidence="3">
    <location>
        <begin position="722"/>
        <end position="755"/>
    </location>
</feature>
<dbReference type="PROSITE" id="PS50005">
    <property type="entry name" value="TPR"/>
    <property type="match status" value="6"/>
</dbReference>
<dbReference type="STRING" id="69771.A0A1V6PK88"/>
<proteinExistence type="predicted"/>
<evidence type="ECO:0000256" key="2">
    <source>
        <dbReference type="ARBA" id="ARBA00022803"/>
    </source>
</evidence>
<dbReference type="SMART" id="SM00028">
    <property type="entry name" value="TPR"/>
    <property type="match status" value="12"/>
</dbReference>
<protein>
    <recommendedName>
        <fullName evidence="6">Superkiller protein 3</fullName>
    </recommendedName>
</protein>
<keyword evidence="2 3" id="KW-0802">TPR repeat</keyword>
<keyword evidence="1" id="KW-0677">Repeat</keyword>
<dbReference type="Pfam" id="PF14559">
    <property type="entry name" value="TPR_19"/>
    <property type="match status" value="1"/>
</dbReference>
<keyword evidence="5" id="KW-1185">Reference proteome</keyword>
<sequence length="1416" mass="157860">MSSKAALKAVRTALDSKDYEAAAEKARALVQQDPQNYHANVFLGLAYDKLNRTNESEQAYLAATRIKDNDRTAWQGLITLYDRLGGPKLGAYREAVVKLGKILADWDEKGRGQDIVDRYTNLARRSGTKAQYKSALELHLPSSPLYSFLEGRLPHPSQTYLRLIDITEAEEKEYINHEIAVRKTRLGAKKDQVTLEVKREAFKIYGLVDLYRSIIDWTNDDAIRREYEEKLLQRACDEVEVSSSGEKGAKRNVALQLARDMVIIKHPFELAWTVFLEWQDIETYKQWDVGILREFIEFFPDNGLAKVLKGFLASEISPFEKEESPEEDLDTASVSKGTDVTDITVDVAAQDRLILMAEGLDMARSSPIAHRIMADLYLMMEEYESTVDVARKGLLNVNELIRRSGSKLTHTRDALNISLANSLIYHQSPRYHPEAKGIFEEILKRKPKSTNCLLGIGLILKVDEDYPDAISFLDRALARDPSNIKIRAELFWCKALNGELEAGLNGLQGSLASLQEEQPQNRDFKSELLYRIGYCQWELDPSPAARKDRNGAYANFLASIKANMNFAPAYTSLGLFYAEYKKDKTRARRCFHKAFELSSSETLAAEYLAKGFADQKEWDLVEVVSQRVVDSGKARPAPGSKRRGYSWPYAALGTVQINKQQYAKSIVSFQAALRISPGDYHSWVGLAESYHHSGRYVAATKAFEHARSLEPNLSSKDKEQIWFARYMLANVKRELGEYDDAIASYEDVLSTRPTDVGVTIALLQTLAESSWKSLDTGLFNDAAQLACKVIEVARSLAVVRSEIFNLWKAVGDACANFSYIKKKAEKLSVADCKALLSIELDPVALDIMTEVDGVGMNWLESSDMQDVTSSDSCLYLSILAHKRAIHVSMQDTHAQAVAWYNLGWAEYRAYRNIQAGGNKGKKSRKFLKAAMRCFKRAIELEAGNSEFWNSLGVVTTGMSPKVAQHAFVRSLHLNDRSAQVWTNLGALYLLHNDIQLANEAFTRAQSTDPDYSQAWVGQGFLALLFGDPKEARGLFEHAFEISSSSVMLPKRQYSVTLFDHLLSDPTSSNEVSELIQPFFALHQLCAQDPSDLPFMHISSLLAERMGEIADAESSLEVVCSGMEAEFEESESPASLSKFAQANADMARVLLAGREFQQAIEKAELALTLSGEEDAEKFDPEACSKLRLSAHLTAGLAYFYTQSMDQAIDMFRDALQEANNAPDVVCLLAQVLWAKGGEEERSVARQQLFDCVENHPDHIGAVTLLGAIALLDSDGDAIEAVASDLHNMITRDDIDIHDRAKLLKLLSAISAMGFSENASLPEDMRQIGEATAAVMLSPGQPQGWMELSAASESPYPAEMAIQRALRCVPPHSNLDAADLSQAYANTSKTGDAFRAIMVAPWRRDGWEELDRSLSSEA</sequence>
<dbReference type="SUPFAM" id="SSF48452">
    <property type="entry name" value="TPR-like"/>
    <property type="match status" value="3"/>
</dbReference>
<feature type="repeat" description="TPR" evidence="3">
    <location>
        <begin position="450"/>
        <end position="483"/>
    </location>
</feature>
<dbReference type="Proteomes" id="UP000191522">
    <property type="component" value="Unassembled WGS sequence"/>
</dbReference>
<comment type="caution">
    <text evidence="4">The sequence shown here is derived from an EMBL/GenBank/DDBJ whole genome shotgun (WGS) entry which is preliminary data.</text>
</comment>
<evidence type="ECO:0000256" key="3">
    <source>
        <dbReference type="PROSITE-ProRule" id="PRU00339"/>
    </source>
</evidence>
<name>A0A1V6PK88_PENDC</name>
<reference evidence="5" key="1">
    <citation type="journal article" date="2017" name="Nat. Microbiol.">
        <title>Global analysis of biosynthetic gene clusters reveals vast potential of secondary metabolite production in Penicillium species.</title>
        <authorList>
            <person name="Nielsen J.C."/>
            <person name="Grijseels S."/>
            <person name="Prigent S."/>
            <person name="Ji B."/>
            <person name="Dainat J."/>
            <person name="Nielsen K.F."/>
            <person name="Frisvad J.C."/>
            <person name="Workman M."/>
            <person name="Nielsen J."/>
        </authorList>
    </citation>
    <scope>NUCLEOTIDE SEQUENCE [LARGE SCALE GENOMIC DNA]</scope>
    <source>
        <strain evidence="5">IBT 11843</strain>
    </source>
</reference>
<dbReference type="InterPro" id="IPR011990">
    <property type="entry name" value="TPR-like_helical_dom_sf"/>
</dbReference>
<evidence type="ECO:0000256" key="1">
    <source>
        <dbReference type="ARBA" id="ARBA00022737"/>
    </source>
</evidence>
<dbReference type="GO" id="GO:0055087">
    <property type="term" value="C:Ski complex"/>
    <property type="evidence" value="ECO:0007669"/>
    <property type="project" value="InterPro"/>
</dbReference>
<dbReference type="InterPro" id="IPR039226">
    <property type="entry name" value="Ski3/TTC37"/>
</dbReference>
<feature type="repeat" description="TPR" evidence="3">
    <location>
        <begin position="680"/>
        <end position="713"/>
    </location>
</feature>
<gene>
    <name evidence="4" type="ORF">PENDEC_c003G06090</name>
</gene>
<dbReference type="Pfam" id="PF18833">
    <property type="entry name" value="TPR_22"/>
    <property type="match status" value="1"/>
</dbReference>
<organism evidence="4 5">
    <name type="scientific">Penicillium decumbens</name>
    <dbReference type="NCBI Taxonomy" id="69771"/>
    <lineage>
        <taxon>Eukaryota</taxon>
        <taxon>Fungi</taxon>
        <taxon>Dikarya</taxon>
        <taxon>Ascomycota</taxon>
        <taxon>Pezizomycotina</taxon>
        <taxon>Eurotiomycetes</taxon>
        <taxon>Eurotiomycetidae</taxon>
        <taxon>Eurotiales</taxon>
        <taxon>Aspergillaceae</taxon>
        <taxon>Penicillium</taxon>
    </lineage>
</organism>
<dbReference type="Gene3D" id="1.25.40.10">
    <property type="entry name" value="Tetratricopeptide repeat domain"/>
    <property type="match status" value="4"/>
</dbReference>
<evidence type="ECO:0000313" key="4">
    <source>
        <dbReference type="EMBL" id="OQD77062.1"/>
    </source>
</evidence>
<dbReference type="PANTHER" id="PTHR15704:SF7">
    <property type="entry name" value="SUPERKILLER COMPLEX PROTEIN 3"/>
    <property type="match status" value="1"/>
</dbReference>
<accession>A0A1V6PK88</accession>
<dbReference type="OrthoDB" id="421075at2759"/>
<dbReference type="GO" id="GO:0006401">
    <property type="term" value="P:RNA catabolic process"/>
    <property type="evidence" value="ECO:0007669"/>
    <property type="project" value="InterPro"/>
</dbReference>
<dbReference type="InterPro" id="IPR040962">
    <property type="entry name" value="TPR_22"/>
</dbReference>
<evidence type="ECO:0000313" key="5">
    <source>
        <dbReference type="Proteomes" id="UP000191522"/>
    </source>
</evidence>
<dbReference type="PANTHER" id="PTHR15704">
    <property type="entry name" value="SUPERKILLER 3 PROTEIN-RELATED"/>
    <property type="match status" value="1"/>
</dbReference>
<dbReference type="InterPro" id="IPR019734">
    <property type="entry name" value="TPR_rpt"/>
</dbReference>
<dbReference type="Pfam" id="PF13432">
    <property type="entry name" value="TPR_16"/>
    <property type="match status" value="2"/>
</dbReference>
<dbReference type="Pfam" id="PF13181">
    <property type="entry name" value="TPR_8"/>
    <property type="match status" value="1"/>
</dbReference>
<dbReference type="EMBL" id="MDYL01000003">
    <property type="protein sequence ID" value="OQD77062.1"/>
    <property type="molecule type" value="Genomic_DNA"/>
</dbReference>
<feature type="repeat" description="TPR" evidence="3">
    <location>
        <begin position="978"/>
        <end position="1011"/>
    </location>
</feature>
<dbReference type="OMA" id="CQWELDP"/>